<evidence type="ECO:0000256" key="6">
    <source>
        <dbReference type="ARBA" id="ARBA00022777"/>
    </source>
</evidence>
<evidence type="ECO:0000256" key="10">
    <source>
        <dbReference type="ARBA" id="ARBA00023277"/>
    </source>
</evidence>
<dbReference type="EC" id="2.7.1.4" evidence="11"/>
<protein>
    <recommendedName>
        <fullName evidence="11">fructokinase</fullName>
        <ecNumber evidence="11">2.7.1.4</ecNumber>
    </recommendedName>
</protein>
<comment type="catalytic activity">
    <reaction evidence="12">
        <text>D-fructose + ATP = D-fructose 6-phosphate + ADP + H(+)</text>
        <dbReference type="Rhea" id="RHEA:16125"/>
        <dbReference type="ChEBI" id="CHEBI:15378"/>
        <dbReference type="ChEBI" id="CHEBI:30616"/>
        <dbReference type="ChEBI" id="CHEBI:37721"/>
        <dbReference type="ChEBI" id="CHEBI:61527"/>
        <dbReference type="ChEBI" id="CHEBI:456216"/>
        <dbReference type="EC" id="2.7.1.4"/>
    </reaction>
</comment>
<evidence type="ECO:0000313" key="13">
    <source>
        <dbReference type="EMBL" id="MBB3942166.1"/>
    </source>
</evidence>
<reference evidence="13 14" key="1">
    <citation type="submission" date="2020-08" db="EMBL/GenBank/DDBJ databases">
        <title>Genomic Encyclopedia of Type Strains, Phase IV (KMG-IV): sequencing the most valuable type-strain genomes for metagenomic binning, comparative biology and taxonomic classification.</title>
        <authorList>
            <person name="Goeker M."/>
        </authorList>
    </citation>
    <scope>NUCLEOTIDE SEQUENCE [LARGE SCALE GENOMIC DNA]</scope>
    <source>
        <strain evidence="13 14">DSM 29050</strain>
    </source>
</reference>
<dbReference type="InterPro" id="IPR051804">
    <property type="entry name" value="Carb_Metab_Reg_Kinase/Isom"/>
</dbReference>
<keyword evidence="5" id="KW-0547">Nucleotide-binding</keyword>
<keyword evidence="9" id="KW-0460">Magnesium</keyword>
<dbReference type="PANTHER" id="PTHR42742:SF3">
    <property type="entry name" value="FRUCTOKINASE"/>
    <property type="match status" value="1"/>
</dbReference>
<keyword evidence="10" id="KW-0119">Carbohydrate metabolism</keyword>
<dbReference type="InterPro" id="IPR000600">
    <property type="entry name" value="ROK"/>
</dbReference>
<dbReference type="Pfam" id="PF00480">
    <property type="entry name" value="ROK"/>
    <property type="match status" value="1"/>
</dbReference>
<dbReference type="RefSeq" id="WP_246337014.1">
    <property type="nucleotide sequence ID" value="NZ_BAABBG010000001.1"/>
</dbReference>
<organism evidence="13 14">
    <name type="scientific">Sphingorhabdus rigui</name>
    <dbReference type="NCBI Taxonomy" id="1282858"/>
    <lineage>
        <taxon>Bacteria</taxon>
        <taxon>Pseudomonadati</taxon>
        <taxon>Pseudomonadota</taxon>
        <taxon>Alphaproteobacteria</taxon>
        <taxon>Sphingomonadales</taxon>
        <taxon>Sphingomonadaceae</taxon>
        <taxon>Sphingorhabdus</taxon>
    </lineage>
</organism>
<dbReference type="GO" id="GO:0008865">
    <property type="term" value="F:fructokinase activity"/>
    <property type="evidence" value="ECO:0007669"/>
    <property type="project" value="UniProtKB-EC"/>
</dbReference>
<evidence type="ECO:0000256" key="5">
    <source>
        <dbReference type="ARBA" id="ARBA00022741"/>
    </source>
</evidence>
<evidence type="ECO:0000256" key="11">
    <source>
        <dbReference type="ARBA" id="ARBA00038887"/>
    </source>
</evidence>
<evidence type="ECO:0000256" key="8">
    <source>
        <dbReference type="ARBA" id="ARBA00022840"/>
    </source>
</evidence>
<evidence type="ECO:0000256" key="7">
    <source>
        <dbReference type="ARBA" id="ARBA00022833"/>
    </source>
</evidence>
<name>A0A840AYV4_9SPHN</name>
<dbReference type="AlphaFoldDB" id="A0A840AYV4"/>
<comment type="similarity">
    <text evidence="2">Belongs to the ROK (NagC/XylR) family.</text>
</comment>
<dbReference type="Gene3D" id="3.30.420.40">
    <property type="match status" value="2"/>
</dbReference>
<comment type="caution">
    <text evidence="13">The sequence shown here is derived from an EMBL/GenBank/DDBJ whole genome shotgun (WGS) entry which is preliminary data.</text>
</comment>
<dbReference type="GO" id="GO:0046872">
    <property type="term" value="F:metal ion binding"/>
    <property type="evidence" value="ECO:0007669"/>
    <property type="project" value="UniProtKB-KW"/>
</dbReference>
<keyword evidence="8" id="KW-0067">ATP-binding</keyword>
<evidence type="ECO:0000256" key="4">
    <source>
        <dbReference type="ARBA" id="ARBA00022723"/>
    </source>
</evidence>
<gene>
    <name evidence="13" type="ORF">GGR91_000388</name>
</gene>
<dbReference type="InterPro" id="IPR049874">
    <property type="entry name" value="ROK_cs"/>
</dbReference>
<evidence type="ECO:0000313" key="14">
    <source>
        <dbReference type="Proteomes" id="UP000581447"/>
    </source>
</evidence>
<evidence type="ECO:0000256" key="2">
    <source>
        <dbReference type="ARBA" id="ARBA00006479"/>
    </source>
</evidence>
<dbReference type="Proteomes" id="UP000581447">
    <property type="component" value="Unassembled WGS sequence"/>
</dbReference>
<evidence type="ECO:0000256" key="12">
    <source>
        <dbReference type="ARBA" id="ARBA00048451"/>
    </source>
</evidence>
<keyword evidence="3 13" id="KW-0808">Transferase</keyword>
<keyword evidence="14" id="KW-1185">Reference proteome</keyword>
<dbReference type="CDD" id="cd24067">
    <property type="entry name" value="ASKHA_NBD_ROK_BsFRK-like"/>
    <property type="match status" value="1"/>
</dbReference>
<dbReference type="EMBL" id="JACIEA010000001">
    <property type="protein sequence ID" value="MBB3942166.1"/>
    <property type="molecule type" value="Genomic_DNA"/>
</dbReference>
<keyword evidence="7" id="KW-0862">Zinc</keyword>
<dbReference type="PROSITE" id="PS01125">
    <property type="entry name" value="ROK"/>
    <property type="match status" value="1"/>
</dbReference>
<evidence type="ECO:0000256" key="9">
    <source>
        <dbReference type="ARBA" id="ARBA00022842"/>
    </source>
</evidence>
<proteinExistence type="inferred from homology"/>
<evidence type="ECO:0000256" key="3">
    <source>
        <dbReference type="ARBA" id="ARBA00022679"/>
    </source>
</evidence>
<evidence type="ECO:0000256" key="1">
    <source>
        <dbReference type="ARBA" id="ARBA00001946"/>
    </source>
</evidence>
<dbReference type="InterPro" id="IPR043129">
    <property type="entry name" value="ATPase_NBD"/>
</dbReference>
<accession>A0A840AYV4</accession>
<dbReference type="FunFam" id="3.30.420.40:FF:000153">
    <property type="entry name" value="Putative fructokinase"/>
    <property type="match status" value="1"/>
</dbReference>
<dbReference type="SUPFAM" id="SSF53067">
    <property type="entry name" value="Actin-like ATPase domain"/>
    <property type="match status" value="1"/>
</dbReference>
<dbReference type="GO" id="GO:0005524">
    <property type="term" value="F:ATP binding"/>
    <property type="evidence" value="ECO:0007669"/>
    <property type="project" value="UniProtKB-KW"/>
</dbReference>
<sequence length="289" mass="29761">MLGAIEAGGTKFVAAIGRGHDDIVAQVQIPTTTPDETLQRTIDWFRANGDIAGLGLASFGPVDLDPASPEWGYITNTPKAGWGQTSVAARLGDALGCPVGLDTDVNAAAIGEHLYGAAQGCDVAIYVTIGTGIGGGAVINGNTVKGSRHPEMGHILPRRHPQDIDFAGICPAHGDCLEGLASGPAIKARWGASLSELAPDHVAHDIIADYLAQLCQTQIALYSPQRIILGGGVMQTAGLLDKIREQATKRVGSYFGVDAGAIITPPGLGTRSGIAGAFELAKRAVNGKK</sequence>
<keyword evidence="4" id="KW-0479">Metal-binding</keyword>
<dbReference type="PANTHER" id="PTHR42742">
    <property type="entry name" value="TRANSCRIPTIONAL REPRESSOR MPRA"/>
    <property type="match status" value="1"/>
</dbReference>
<keyword evidence="6 13" id="KW-0418">Kinase</keyword>
<comment type="cofactor">
    <cofactor evidence="1">
        <name>Mg(2+)</name>
        <dbReference type="ChEBI" id="CHEBI:18420"/>
    </cofactor>
</comment>